<dbReference type="EMBL" id="KN833016">
    <property type="protein sequence ID" value="KIM78416.1"/>
    <property type="molecule type" value="Genomic_DNA"/>
</dbReference>
<feature type="non-terminal residue" evidence="1">
    <location>
        <position position="1"/>
    </location>
</feature>
<dbReference type="OrthoDB" id="2676448at2759"/>
<dbReference type="STRING" id="765440.A0A0C3FEV1"/>
<name>A0A0C3FEV1_PILCF</name>
<keyword evidence="2" id="KW-1185">Reference proteome</keyword>
<dbReference type="InParanoid" id="A0A0C3FEV1"/>
<sequence length="153" mass="17460">INKGLRAHCKAIQNVLRKYNAMAAKIDWPVLDWKCISTYGSLAEFSLLRECCEDIRSQPWAQAANWQAGVHSLKLARVYEEQAQLNIEVHHVATSIRDEELDFQLHITCVKATDSPLAAELRDICNQWIQVNHLHKPHIAEIHSLHSFNGDLS</sequence>
<protein>
    <submittedName>
        <fullName evidence="1">Uncharacterized protein</fullName>
    </submittedName>
</protein>
<dbReference type="AlphaFoldDB" id="A0A0C3FEV1"/>
<feature type="non-terminal residue" evidence="1">
    <location>
        <position position="153"/>
    </location>
</feature>
<reference evidence="2" key="2">
    <citation type="submission" date="2015-01" db="EMBL/GenBank/DDBJ databases">
        <title>Evolutionary Origins and Diversification of the Mycorrhizal Mutualists.</title>
        <authorList>
            <consortium name="DOE Joint Genome Institute"/>
            <consortium name="Mycorrhizal Genomics Consortium"/>
            <person name="Kohler A."/>
            <person name="Kuo A."/>
            <person name="Nagy L.G."/>
            <person name="Floudas D."/>
            <person name="Copeland A."/>
            <person name="Barry K.W."/>
            <person name="Cichocki N."/>
            <person name="Veneault-Fourrey C."/>
            <person name="LaButti K."/>
            <person name="Lindquist E.A."/>
            <person name="Lipzen A."/>
            <person name="Lundell T."/>
            <person name="Morin E."/>
            <person name="Murat C."/>
            <person name="Riley R."/>
            <person name="Ohm R."/>
            <person name="Sun H."/>
            <person name="Tunlid A."/>
            <person name="Henrissat B."/>
            <person name="Grigoriev I.V."/>
            <person name="Hibbett D.S."/>
            <person name="Martin F."/>
        </authorList>
    </citation>
    <scope>NUCLEOTIDE SEQUENCE [LARGE SCALE GENOMIC DNA]</scope>
    <source>
        <strain evidence="2">F 1598</strain>
    </source>
</reference>
<organism evidence="1 2">
    <name type="scientific">Piloderma croceum (strain F 1598)</name>
    <dbReference type="NCBI Taxonomy" id="765440"/>
    <lineage>
        <taxon>Eukaryota</taxon>
        <taxon>Fungi</taxon>
        <taxon>Dikarya</taxon>
        <taxon>Basidiomycota</taxon>
        <taxon>Agaricomycotina</taxon>
        <taxon>Agaricomycetes</taxon>
        <taxon>Agaricomycetidae</taxon>
        <taxon>Atheliales</taxon>
        <taxon>Atheliaceae</taxon>
        <taxon>Piloderma</taxon>
    </lineage>
</organism>
<dbReference type="Proteomes" id="UP000054166">
    <property type="component" value="Unassembled WGS sequence"/>
</dbReference>
<evidence type="ECO:0000313" key="2">
    <source>
        <dbReference type="Proteomes" id="UP000054166"/>
    </source>
</evidence>
<dbReference type="HOGENOM" id="CLU_013084_5_0_1"/>
<gene>
    <name evidence="1" type="ORF">PILCRDRAFT_55755</name>
</gene>
<evidence type="ECO:0000313" key="1">
    <source>
        <dbReference type="EMBL" id="KIM78416.1"/>
    </source>
</evidence>
<proteinExistence type="predicted"/>
<reference evidence="1 2" key="1">
    <citation type="submission" date="2014-04" db="EMBL/GenBank/DDBJ databases">
        <authorList>
            <consortium name="DOE Joint Genome Institute"/>
            <person name="Kuo A."/>
            <person name="Tarkka M."/>
            <person name="Buscot F."/>
            <person name="Kohler A."/>
            <person name="Nagy L.G."/>
            <person name="Floudas D."/>
            <person name="Copeland A."/>
            <person name="Barry K.W."/>
            <person name="Cichocki N."/>
            <person name="Veneault-Fourrey C."/>
            <person name="LaButti K."/>
            <person name="Lindquist E.A."/>
            <person name="Lipzen A."/>
            <person name="Lundell T."/>
            <person name="Morin E."/>
            <person name="Murat C."/>
            <person name="Sun H."/>
            <person name="Tunlid A."/>
            <person name="Henrissat B."/>
            <person name="Grigoriev I.V."/>
            <person name="Hibbett D.S."/>
            <person name="Martin F."/>
            <person name="Nordberg H.P."/>
            <person name="Cantor M.N."/>
            <person name="Hua S.X."/>
        </authorList>
    </citation>
    <scope>NUCLEOTIDE SEQUENCE [LARGE SCALE GENOMIC DNA]</scope>
    <source>
        <strain evidence="1 2">F 1598</strain>
    </source>
</reference>
<accession>A0A0C3FEV1</accession>